<dbReference type="EMBL" id="JAIWYP010000015">
    <property type="protein sequence ID" value="KAH3699757.1"/>
    <property type="molecule type" value="Genomic_DNA"/>
</dbReference>
<dbReference type="Gene3D" id="3.90.1720.10">
    <property type="entry name" value="endopeptidase domain like (from Nostoc punctiforme)"/>
    <property type="match status" value="1"/>
</dbReference>
<name>A0A9D3YFI5_DREPO</name>
<accession>A0A9D3YFI5</accession>
<organism evidence="1 2">
    <name type="scientific">Dreissena polymorpha</name>
    <name type="common">Zebra mussel</name>
    <name type="synonym">Mytilus polymorpha</name>
    <dbReference type="NCBI Taxonomy" id="45954"/>
    <lineage>
        <taxon>Eukaryota</taxon>
        <taxon>Metazoa</taxon>
        <taxon>Spiralia</taxon>
        <taxon>Lophotrochozoa</taxon>
        <taxon>Mollusca</taxon>
        <taxon>Bivalvia</taxon>
        <taxon>Autobranchia</taxon>
        <taxon>Heteroconchia</taxon>
        <taxon>Euheterodonta</taxon>
        <taxon>Imparidentia</taxon>
        <taxon>Neoheterodontei</taxon>
        <taxon>Myida</taxon>
        <taxon>Dreissenoidea</taxon>
        <taxon>Dreissenidae</taxon>
        <taxon>Dreissena</taxon>
    </lineage>
</organism>
<sequence length="255" mass="29300">MNVRPNFTLRGASNIQEIRSGDVIRYTYWGLSHDGVVVADSSNKSQQGRLRVIHYGTDSLISYRTIKEENVYFDLRKDSVQVISFTCATLETEIVIKRAKSRIGEQRHSIFDNMSCHFVEWAKLGMQPISQCTTFHGTLHLFNVYTWDEMKVGCIVEFPYWALNHQGVLTSFDEKKRVMTVIHYGTKGILATRTIMKETLNINLKKDSLKIYRCAKSVTPNDPDVVIANAEERVGEQNWRLGNTSWDFCLQCLFG</sequence>
<gene>
    <name evidence="1" type="ORF">DPMN_074719</name>
</gene>
<reference evidence="1" key="2">
    <citation type="submission" date="2020-11" db="EMBL/GenBank/DDBJ databases">
        <authorList>
            <person name="McCartney M.A."/>
            <person name="Auch B."/>
            <person name="Kono T."/>
            <person name="Mallez S."/>
            <person name="Becker A."/>
            <person name="Gohl D.M."/>
            <person name="Silverstein K.A.T."/>
            <person name="Koren S."/>
            <person name="Bechman K.B."/>
            <person name="Herman A."/>
            <person name="Abrahante J.E."/>
            <person name="Garbe J."/>
        </authorList>
    </citation>
    <scope>NUCLEOTIDE SEQUENCE</scope>
    <source>
        <strain evidence="1">Duluth1</strain>
        <tissue evidence="1">Whole animal</tissue>
    </source>
</reference>
<proteinExistence type="predicted"/>
<evidence type="ECO:0000313" key="1">
    <source>
        <dbReference type="EMBL" id="KAH3699757.1"/>
    </source>
</evidence>
<reference evidence="1" key="1">
    <citation type="journal article" date="2019" name="bioRxiv">
        <title>The Genome of the Zebra Mussel, Dreissena polymorpha: A Resource for Invasive Species Research.</title>
        <authorList>
            <person name="McCartney M.A."/>
            <person name="Auch B."/>
            <person name="Kono T."/>
            <person name="Mallez S."/>
            <person name="Zhang Y."/>
            <person name="Obille A."/>
            <person name="Becker A."/>
            <person name="Abrahante J.E."/>
            <person name="Garbe J."/>
            <person name="Badalamenti J.P."/>
            <person name="Herman A."/>
            <person name="Mangelson H."/>
            <person name="Liachko I."/>
            <person name="Sullivan S."/>
            <person name="Sone E.D."/>
            <person name="Koren S."/>
            <person name="Silverstein K.A.T."/>
            <person name="Beckman K.B."/>
            <person name="Gohl D.M."/>
        </authorList>
    </citation>
    <scope>NUCLEOTIDE SEQUENCE</scope>
    <source>
        <strain evidence="1">Duluth1</strain>
        <tissue evidence="1">Whole animal</tissue>
    </source>
</reference>
<protein>
    <submittedName>
        <fullName evidence="1">Uncharacterized protein</fullName>
    </submittedName>
</protein>
<keyword evidence="2" id="KW-1185">Reference proteome</keyword>
<dbReference type="Proteomes" id="UP000828390">
    <property type="component" value="Unassembled WGS sequence"/>
</dbReference>
<comment type="caution">
    <text evidence="1">The sequence shown here is derived from an EMBL/GenBank/DDBJ whole genome shotgun (WGS) entry which is preliminary data.</text>
</comment>
<evidence type="ECO:0000313" key="2">
    <source>
        <dbReference type="Proteomes" id="UP000828390"/>
    </source>
</evidence>
<dbReference type="AlphaFoldDB" id="A0A9D3YFI5"/>